<organism evidence="3 4">
    <name type="scientific">[Candida] railenensis</name>
    <dbReference type="NCBI Taxonomy" id="45579"/>
    <lineage>
        <taxon>Eukaryota</taxon>
        <taxon>Fungi</taxon>
        <taxon>Dikarya</taxon>
        <taxon>Ascomycota</taxon>
        <taxon>Saccharomycotina</taxon>
        <taxon>Pichiomycetes</taxon>
        <taxon>Debaryomycetaceae</taxon>
        <taxon>Kurtzmaniella</taxon>
    </lineage>
</organism>
<evidence type="ECO:0000256" key="1">
    <source>
        <dbReference type="ARBA" id="ARBA00022737"/>
    </source>
</evidence>
<comment type="caution">
    <text evidence="3">The sequence shown here is derived from an EMBL/GenBank/DDBJ whole genome shotgun (WGS) entry which is preliminary data.</text>
</comment>
<keyword evidence="4" id="KW-1185">Reference proteome</keyword>
<evidence type="ECO:0000313" key="4">
    <source>
        <dbReference type="Proteomes" id="UP000837801"/>
    </source>
</evidence>
<accession>A0A9P0VYY7</accession>
<dbReference type="Proteomes" id="UP000837801">
    <property type="component" value="Unassembled WGS sequence"/>
</dbReference>
<feature type="region of interest" description="Disordered" evidence="2">
    <location>
        <begin position="64"/>
        <end position="89"/>
    </location>
</feature>
<dbReference type="GO" id="GO:0003729">
    <property type="term" value="F:mRNA binding"/>
    <property type="evidence" value="ECO:0007669"/>
    <property type="project" value="TreeGrafter"/>
</dbReference>
<protein>
    <submittedName>
        <fullName evidence="3">Mitochondrial group I intron splicing factor CCM1</fullName>
    </submittedName>
</protein>
<proteinExistence type="predicted"/>
<dbReference type="OrthoDB" id="185373at2759"/>
<dbReference type="PANTHER" id="PTHR47933">
    <property type="entry name" value="PENTATRICOPEPTIDE REPEAT-CONTAINING PROTEIN 1, MITOCHONDRIAL"/>
    <property type="match status" value="1"/>
</dbReference>
<evidence type="ECO:0000256" key="2">
    <source>
        <dbReference type="SAM" id="MobiDB-lite"/>
    </source>
</evidence>
<name>A0A9P0VYY7_9ASCO</name>
<dbReference type="InterPro" id="IPR011990">
    <property type="entry name" value="TPR-like_helical_dom_sf"/>
</dbReference>
<dbReference type="AlphaFoldDB" id="A0A9P0VYY7"/>
<dbReference type="EMBL" id="CAKXYY010000008">
    <property type="protein sequence ID" value="CAH2352972.1"/>
    <property type="molecule type" value="Genomic_DNA"/>
</dbReference>
<reference evidence="3" key="1">
    <citation type="submission" date="2022-03" db="EMBL/GenBank/DDBJ databases">
        <authorList>
            <person name="Legras J.-L."/>
            <person name="Devillers H."/>
            <person name="Grondin C."/>
        </authorList>
    </citation>
    <scope>NUCLEOTIDE SEQUENCE</scope>
    <source>
        <strain evidence="3">CLIB 1423</strain>
    </source>
</reference>
<evidence type="ECO:0000313" key="3">
    <source>
        <dbReference type="EMBL" id="CAH2352972.1"/>
    </source>
</evidence>
<gene>
    <name evidence="3" type="ORF">CLIB1423_08S05028</name>
</gene>
<feature type="compositionally biased region" description="Basic and acidic residues" evidence="2">
    <location>
        <begin position="76"/>
        <end position="89"/>
    </location>
</feature>
<keyword evidence="1" id="KW-0677">Repeat</keyword>
<dbReference type="InterPro" id="IPR051240">
    <property type="entry name" value="Mito_RNA-Proc/Resp"/>
</dbReference>
<sequence length="1219" mass="141917">MRGLIIRTRQGALLEHLKPSASVVRQFHHSIGTRRSPIHSRRLNSNSKRLYRSNDHQFTSQFEPRDTKFEIGTPGREPESEPQHQQSDEKLIRINPSMSDYEVEKVYTKFVLATDSSSGALNYRNVDEAIGIWSEAFSVNDSKSQQVISLQQKLISKRKRLITTLMNHKKYDLYVKKVEDLYKNHPSFAKLDPGWTERVFSIIKFQDGDFDIPSIHSYISNESVGIDKRRDLITTFLRKGLYYSEERSVMLRNELNENEYRYIKAFFEFASIVEEGLDNFSNGISSYQRAINVIIGIPNISSTLKSIIVGLGSDESHELVRNHKLVNREQTYLTMLSLLLKCSADHNQSKIALSIWKDKISYHKRTTTHLHTISLTPDDLTNIMQATFDAGLYAKTVELYKEWQYLLKDDLQISILLKLAGKERDWRSLQKQFEDMYGKGTLPHKVHYGIVMNALASIGARDEVKTLFNQLLRRNFVPDTSVIAALVNSSMYHGEFDTAQRIIEKYGSGKGISSDYLYQTIFDLFHRSNDLKNAIKWFHIVVKEQKESKTARLLNSNSITSLTKVCQKNYAIKELDMILRTINTDEQFNYLIQMKTYVDFMKAYTKLSLYEEAENLSFMAFDILTHPHNCGSLFTAKMSNYRRWLQSSRYSTVHEKELLHSQIRTIINSHLTSKVIPTAEWFMELINYYIYVDNNLDRAEQVLEFLKKSNLQLLNERHYHPIMKYHVLNGQHNNVLELFKDMTSNDVSVSIMSHFWLMRALTHLDKTKRTDFTNSTNLLKAVYDINGLTLDTSTIGSSAPPASATSSDVVYNQRQVPKGELYQNVEVLANITMIYILEKNDPTGNNLLFHFLEQVRERTSERVTNTFKYPLYKNIFKYYKKLGNHIQAESIAQNILQDLKSTIDTYIIDLKEVNQGKQVSVPTNLELGYQYYLGTKLKDYEIVRPYNIDNESFFRDIVDLVEPMKNGEIKLNIFVYNKLVQLLVSIPPQHSEISKNGFLRALGICEDYLTTQNWRLVATEKAKQYILKALMVFMNHSISKQVLQEKYSIVLDFYMIKLDDLLAQYQSQQLVNSKAFLQKAINSFSKKFSENNPLTIDTLLKRDLEFFKPPNPMKNHLVIQNHNVNLLLSRLKHFMFVESGGSKEEWFKLMDEYPLTIEFLLMAEARHLRYSKFMWAIDKLEPAPVSELQESFESKQERIFRALRKIQEDNQHVTAHYIS</sequence>
<dbReference type="Gene3D" id="1.25.40.10">
    <property type="entry name" value="Tetratricopeptide repeat domain"/>
    <property type="match status" value="2"/>
</dbReference>
<dbReference type="PANTHER" id="PTHR47933:SF11">
    <property type="entry name" value="PENTATRICOPEPTIDE REPEAT-CONTAINING PROTEIN 2"/>
    <property type="match status" value="1"/>
</dbReference>